<dbReference type="InterPro" id="IPR022928">
    <property type="entry name" value="RNA_2'-PTrans_KptA"/>
</dbReference>
<dbReference type="RefSeq" id="WP_010877913.1">
    <property type="nucleotide sequence ID" value="NZ_CP006577.1"/>
</dbReference>
<evidence type="ECO:0000256" key="3">
    <source>
        <dbReference type="ARBA" id="ARBA00023027"/>
    </source>
</evidence>
<dbReference type="Proteomes" id="UP000028501">
    <property type="component" value="Chromosome"/>
</dbReference>
<evidence type="ECO:0000256" key="1">
    <source>
        <dbReference type="ARBA" id="ARBA00009836"/>
    </source>
</evidence>
<evidence type="ECO:0000256" key="5">
    <source>
        <dbReference type="HAMAP-Rule" id="MF_00299"/>
    </source>
</evidence>
<dbReference type="GO" id="GO:0006388">
    <property type="term" value="P:tRNA splicing, via endonucleolytic cleavage and ligation"/>
    <property type="evidence" value="ECO:0007669"/>
    <property type="project" value="UniProtKB-UniRule"/>
</dbReference>
<comment type="function">
    <text evidence="4 5">Removes the 2'-phosphate from RNA via an intermediate in which the phosphate is ADP-ribosylated by NAD followed by a presumed transesterification to release the RNA and generate ADP-ribose 1''-2''-cyclic phosphate (APPR&gt;P). May function as an ADP-ribosylase.</text>
</comment>
<evidence type="ECO:0000256" key="4">
    <source>
        <dbReference type="ARBA" id="ARBA00025212"/>
    </source>
</evidence>
<dbReference type="HAMAP" id="MF_00299">
    <property type="entry name" value="KptA"/>
    <property type="match status" value="1"/>
</dbReference>
<dbReference type="Pfam" id="PF01885">
    <property type="entry name" value="PTS_2-RNA"/>
    <property type="match status" value="1"/>
</dbReference>
<dbReference type="GeneID" id="24793945"/>
<protein>
    <recommendedName>
        <fullName evidence="5">Probable RNA 2'-phosphotransferase</fullName>
        <ecNumber evidence="5">2.7.1.-</ecNumber>
    </recommendedName>
</protein>
<reference evidence="6 7" key="1">
    <citation type="submission" date="2013-07" db="EMBL/GenBank/DDBJ databases">
        <title>Genome of Archaeoglobus fulgidus.</title>
        <authorList>
            <person name="Fiebig A."/>
            <person name="Birkeland N.-K."/>
        </authorList>
    </citation>
    <scope>NUCLEOTIDE SEQUENCE [LARGE SCALE GENOMIC DNA]</scope>
    <source>
        <strain evidence="6 7">DSM 8774</strain>
    </source>
</reference>
<organism evidence="6 7">
    <name type="scientific">Archaeoglobus fulgidus DSM 8774</name>
    <dbReference type="NCBI Taxonomy" id="1344584"/>
    <lineage>
        <taxon>Archaea</taxon>
        <taxon>Methanobacteriati</taxon>
        <taxon>Methanobacteriota</taxon>
        <taxon>Archaeoglobi</taxon>
        <taxon>Archaeoglobales</taxon>
        <taxon>Archaeoglobaceae</taxon>
        <taxon>Archaeoglobus</taxon>
    </lineage>
</organism>
<dbReference type="InterPro" id="IPR042080">
    <property type="entry name" value="RNA_2'-PTrans_N"/>
</dbReference>
<evidence type="ECO:0000256" key="2">
    <source>
        <dbReference type="ARBA" id="ARBA00022679"/>
    </source>
</evidence>
<dbReference type="EC" id="2.7.1.-" evidence="5"/>
<name>A0A075WA03_ARCFL</name>
<dbReference type="KEGG" id="afg:AFULGI_00004110"/>
<dbReference type="InterPro" id="IPR042081">
    <property type="entry name" value="RNA_2'-PTrans_C"/>
</dbReference>
<dbReference type="GO" id="GO:0000215">
    <property type="term" value="F:tRNA 2'-phosphotransferase activity"/>
    <property type="evidence" value="ECO:0007669"/>
    <property type="project" value="TreeGrafter"/>
</dbReference>
<dbReference type="SUPFAM" id="SSF56399">
    <property type="entry name" value="ADP-ribosylation"/>
    <property type="match status" value="1"/>
</dbReference>
<dbReference type="PANTHER" id="PTHR12684">
    <property type="entry name" value="PUTATIVE PHOSPHOTRANSFERASE"/>
    <property type="match status" value="1"/>
</dbReference>
<dbReference type="NCBIfam" id="NF002015">
    <property type="entry name" value="PRK00819.1-5"/>
    <property type="match status" value="1"/>
</dbReference>
<dbReference type="EMBL" id="CP006577">
    <property type="protein sequence ID" value="AIG97225.1"/>
    <property type="molecule type" value="Genomic_DNA"/>
</dbReference>
<accession>A0A075WA03</accession>
<dbReference type="GO" id="GO:0003950">
    <property type="term" value="F:NAD+ poly-ADP-ribosyltransferase activity"/>
    <property type="evidence" value="ECO:0007669"/>
    <property type="project" value="InterPro"/>
</dbReference>
<comment type="similarity">
    <text evidence="1 5">Belongs to the KptA/TPT1 family.</text>
</comment>
<dbReference type="AlphaFoldDB" id="A0A075WA03"/>
<dbReference type="Gene3D" id="1.10.10.970">
    <property type="entry name" value="RNA 2'-phosphotransferase, Tpt1/KptA family, N-terminal domain"/>
    <property type="match status" value="1"/>
</dbReference>
<dbReference type="HOGENOM" id="CLU_052998_4_1_2"/>
<keyword evidence="2 5" id="KW-0808">Transferase</keyword>
<gene>
    <name evidence="5" type="primary">kptA</name>
    <name evidence="6" type="ORF">AFULGI_00004110</name>
</gene>
<keyword evidence="3 5" id="KW-0520">NAD</keyword>
<evidence type="ECO:0000313" key="6">
    <source>
        <dbReference type="EMBL" id="AIG97225.1"/>
    </source>
</evidence>
<evidence type="ECO:0000313" key="7">
    <source>
        <dbReference type="Proteomes" id="UP000028501"/>
    </source>
</evidence>
<dbReference type="InterPro" id="IPR002745">
    <property type="entry name" value="Ptrans_KptA/Tpt1"/>
</dbReference>
<dbReference type="PANTHER" id="PTHR12684:SF2">
    <property type="entry name" value="TRNA 2'-PHOSPHOTRANSFERASE 1"/>
    <property type="match status" value="1"/>
</dbReference>
<dbReference type="Gene3D" id="3.20.170.30">
    <property type="match status" value="1"/>
</dbReference>
<proteinExistence type="inferred from homology"/>
<dbReference type="SMR" id="A0A075WA03"/>
<sequence>MEEIRFCPEHGFYRGEKCRCGAEGELILPKEKVEKLGKFISGVLRHFPDKFGLNMDENGWVNLESLARVVKRRYKWANIWLIKALVYSDEKQRYELKGDKIRARYGHSIDVKLSDFPEAKEDVLYYGTSEEEAHRMLEIGIKPVNQRYVHLSTTIEKSKEVASIRTDTPIVLEIDAKKAREDGIRIIKANDLIALAEEIPAKYIKRQIVFNQYSSS</sequence>